<dbReference type="InterPro" id="IPR029063">
    <property type="entry name" value="SAM-dependent_MTases_sf"/>
</dbReference>
<sequence length="418" mass="47718">MDRSIVVICITFLMSYLVRSKWFKKLILDFNRTSLQTNELKIETPGFQLTKHIPRRFQTGAVSSVANFQDTLLSLLNYRQYESGRNDRLMDRLRTLSVDRIDTLNQIGYVSKIAQVQNSISQNAILAETIAQHIINKFNSQMDTFPEEITSLKQLLTLGQKAQGNQTHRVQEAISHLCRDYNSEFNEREVQPIIRYIKKVINEKTNTEGKTLIVVPGAGAGYIAYELACLFQNMDVTSIEYSGLMYVCQDYAIQSNDSGSQLSVRPFAQHYSGQQNSDLQNKEFKLDLLPGETPTNLTHLWGDFTEYEPGTKYDTIIVVTAYFIDTAANMFDYIAKIKQLKQCVTKATGNVHWINAGPLKYGTQPVIQLSCDEISEYIKLQGWSQDCIEIDTDGGDYLTNRDGLYQGQYTLYKFHTNL</sequence>
<dbReference type="InterPro" id="IPR012901">
    <property type="entry name" value="CARME"/>
</dbReference>
<comment type="caution">
    <text evidence="1">The sequence shown here is derived from an EMBL/GenBank/DDBJ whole genome shotgun (WGS) entry which is preliminary data.</text>
</comment>
<organism evidence="1 2">
    <name type="scientific">Maudiozyma exigua</name>
    <name type="common">Yeast</name>
    <name type="synonym">Kazachstania exigua</name>
    <dbReference type="NCBI Taxonomy" id="34358"/>
    <lineage>
        <taxon>Eukaryota</taxon>
        <taxon>Fungi</taxon>
        <taxon>Dikarya</taxon>
        <taxon>Ascomycota</taxon>
        <taxon>Saccharomycotina</taxon>
        <taxon>Saccharomycetes</taxon>
        <taxon>Saccharomycetales</taxon>
        <taxon>Saccharomycetaceae</taxon>
        <taxon>Maudiozyma</taxon>
    </lineage>
</organism>
<evidence type="ECO:0008006" key="3">
    <source>
        <dbReference type="Google" id="ProtNLM"/>
    </source>
</evidence>
<dbReference type="Pfam" id="PF07942">
    <property type="entry name" value="CARME"/>
    <property type="match status" value="1"/>
</dbReference>
<dbReference type="SMART" id="SM01296">
    <property type="entry name" value="N2227"/>
    <property type="match status" value="1"/>
</dbReference>
<dbReference type="GO" id="GO:0008757">
    <property type="term" value="F:S-adenosylmethionine-dependent methyltransferase activity"/>
    <property type="evidence" value="ECO:0007669"/>
    <property type="project" value="InterPro"/>
</dbReference>
<dbReference type="AlphaFoldDB" id="A0A9P6WE96"/>
<dbReference type="SUPFAM" id="SSF53335">
    <property type="entry name" value="S-adenosyl-L-methionine-dependent methyltransferases"/>
    <property type="match status" value="1"/>
</dbReference>
<dbReference type="OrthoDB" id="978at2759"/>
<evidence type="ECO:0000313" key="1">
    <source>
        <dbReference type="EMBL" id="KAG0671545.1"/>
    </source>
</evidence>
<dbReference type="Proteomes" id="UP000750334">
    <property type="component" value="Unassembled WGS sequence"/>
</dbReference>
<keyword evidence="2" id="KW-1185">Reference proteome</keyword>
<accession>A0A9P6WE96</accession>
<reference evidence="1 2" key="1">
    <citation type="submission" date="2020-11" db="EMBL/GenBank/DDBJ databases">
        <title>Kefir isolates.</title>
        <authorList>
            <person name="Marcisauskas S."/>
            <person name="Kim Y."/>
            <person name="Blasche S."/>
        </authorList>
    </citation>
    <scope>NUCLEOTIDE SEQUENCE [LARGE SCALE GENOMIC DNA]</scope>
    <source>
        <strain evidence="1 2">OG2</strain>
    </source>
</reference>
<proteinExistence type="predicted"/>
<dbReference type="PANTHER" id="PTHR12303:SF11">
    <property type="entry name" value="AER338CP"/>
    <property type="match status" value="1"/>
</dbReference>
<gene>
    <name evidence="1" type="ORF">C6P45_000377</name>
</gene>
<dbReference type="PANTHER" id="PTHR12303">
    <property type="entry name" value="CARNOSINE N-METHYLTRANSFERASE"/>
    <property type="match status" value="1"/>
</dbReference>
<name>A0A9P6WE96_MAUEX</name>
<protein>
    <recommendedName>
        <fullName evidence="3">N2227-like protein</fullName>
    </recommendedName>
</protein>
<evidence type="ECO:0000313" key="2">
    <source>
        <dbReference type="Proteomes" id="UP000750334"/>
    </source>
</evidence>
<dbReference type="EMBL" id="PUHR01000011">
    <property type="protein sequence ID" value="KAG0671545.1"/>
    <property type="molecule type" value="Genomic_DNA"/>
</dbReference>